<evidence type="ECO:0000313" key="2">
    <source>
        <dbReference type="EMBL" id="CAI9089248.1"/>
    </source>
</evidence>
<dbReference type="EMBL" id="OX459118">
    <property type="protein sequence ID" value="CAI9089248.1"/>
    <property type="molecule type" value="Genomic_DNA"/>
</dbReference>
<feature type="compositionally biased region" description="Polar residues" evidence="1">
    <location>
        <begin position="1"/>
        <end position="23"/>
    </location>
</feature>
<name>A0AAV1C3T6_OLDCO</name>
<feature type="compositionally biased region" description="Polar residues" evidence="1">
    <location>
        <begin position="75"/>
        <end position="86"/>
    </location>
</feature>
<feature type="region of interest" description="Disordered" evidence="1">
    <location>
        <begin position="1"/>
        <end position="43"/>
    </location>
</feature>
<evidence type="ECO:0000256" key="1">
    <source>
        <dbReference type="SAM" id="MobiDB-lite"/>
    </source>
</evidence>
<keyword evidence="3" id="KW-1185">Reference proteome</keyword>
<feature type="compositionally biased region" description="Basic and acidic residues" evidence="1">
    <location>
        <begin position="98"/>
        <end position="111"/>
    </location>
</feature>
<evidence type="ECO:0000313" key="3">
    <source>
        <dbReference type="Proteomes" id="UP001161247"/>
    </source>
</evidence>
<dbReference type="Proteomes" id="UP001161247">
    <property type="component" value="Chromosome 1"/>
</dbReference>
<sequence length="239" mass="27153">MNGNLRSSMSPIGGSHNCSFKSQQWRHRYHSSNPSLKKQQPALSIPSIAPEKYNAIWITSRGDATNNHNLDDKWSPNNCNNLEIRQSSNSDNRSSRLPKRELAQENGHAVKETSLGGSEAVGKPNNSHLGLKNPPMMESAQEHHIRTELSSKLWLKPQVLQRKTTSIFKKNGSPRYEGKHRIGSKEILVSTRKNKSAEDKEIGGKKRKRLRDFQDDHLLNAWHKAKKFLTNNTGIHRQL</sequence>
<protein>
    <submittedName>
        <fullName evidence="2">OLC1v1023785C1</fullName>
    </submittedName>
</protein>
<reference evidence="2" key="1">
    <citation type="submission" date="2023-03" db="EMBL/GenBank/DDBJ databases">
        <authorList>
            <person name="Julca I."/>
        </authorList>
    </citation>
    <scope>NUCLEOTIDE SEQUENCE</scope>
</reference>
<feature type="compositionally biased region" description="Polar residues" evidence="1">
    <location>
        <begin position="31"/>
        <end position="42"/>
    </location>
</feature>
<proteinExistence type="predicted"/>
<dbReference type="AlphaFoldDB" id="A0AAV1C3T6"/>
<feature type="region of interest" description="Disordered" evidence="1">
    <location>
        <begin position="67"/>
        <end position="128"/>
    </location>
</feature>
<accession>A0AAV1C3T6</accession>
<gene>
    <name evidence="2" type="ORF">OLC1_LOCUS1627</name>
</gene>
<organism evidence="2 3">
    <name type="scientific">Oldenlandia corymbosa var. corymbosa</name>
    <dbReference type="NCBI Taxonomy" id="529605"/>
    <lineage>
        <taxon>Eukaryota</taxon>
        <taxon>Viridiplantae</taxon>
        <taxon>Streptophyta</taxon>
        <taxon>Embryophyta</taxon>
        <taxon>Tracheophyta</taxon>
        <taxon>Spermatophyta</taxon>
        <taxon>Magnoliopsida</taxon>
        <taxon>eudicotyledons</taxon>
        <taxon>Gunneridae</taxon>
        <taxon>Pentapetalae</taxon>
        <taxon>asterids</taxon>
        <taxon>lamiids</taxon>
        <taxon>Gentianales</taxon>
        <taxon>Rubiaceae</taxon>
        <taxon>Rubioideae</taxon>
        <taxon>Spermacoceae</taxon>
        <taxon>Hedyotis-Oldenlandia complex</taxon>
        <taxon>Oldenlandia</taxon>
    </lineage>
</organism>